<evidence type="ECO:0000259" key="2">
    <source>
        <dbReference type="PROSITE" id="PS51736"/>
    </source>
</evidence>
<dbReference type="Gene3D" id="3.40.50.1390">
    <property type="entry name" value="Resolvase, N-terminal catalytic domain"/>
    <property type="match status" value="1"/>
</dbReference>
<dbReference type="PANTHER" id="PTHR30461">
    <property type="entry name" value="DNA-INVERTASE FROM LAMBDOID PROPHAGE"/>
    <property type="match status" value="1"/>
</dbReference>
<dbReference type="SMART" id="SM00857">
    <property type="entry name" value="Resolvase"/>
    <property type="match status" value="1"/>
</dbReference>
<dbReference type="PROSITE" id="PS51737">
    <property type="entry name" value="RECOMBINASE_DNA_BIND"/>
    <property type="match status" value="1"/>
</dbReference>
<dbReference type="InterPro" id="IPR038109">
    <property type="entry name" value="DNA_bind_recomb_sf"/>
</dbReference>
<comment type="caution">
    <text evidence="4">The sequence shown here is derived from an EMBL/GenBank/DDBJ whole genome shotgun (WGS) entry which is preliminary data.</text>
</comment>
<dbReference type="InterPro" id="IPR006119">
    <property type="entry name" value="Resolv_N"/>
</dbReference>
<dbReference type="InterPro" id="IPR036162">
    <property type="entry name" value="Resolvase-like_N_sf"/>
</dbReference>
<dbReference type="Proteomes" id="UP001168883">
    <property type="component" value="Unassembled WGS sequence"/>
</dbReference>
<protein>
    <submittedName>
        <fullName evidence="4">Recombinase family protein</fullName>
    </submittedName>
</protein>
<evidence type="ECO:0000256" key="1">
    <source>
        <dbReference type="SAM" id="MobiDB-lite"/>
    </source>
</evidence>
<dbReference type="PROSITE" id="PS51736">
    <property type="entry name" value="RECOMBINASES_3"/>
    <property type="match status" value="1"/>
</dbReference>
<organism evidence="4 5">
    <name type="scientific">Paenibacillus ehimensis</name>
    <dbReference type="NCBI Taxonomy" id="79264"/>
    <lineage>
        <taxon>Bacteria</taxon>
        <taxon>Bacillati</taxon>
        <taxon>Bacillota</taxon>
        <taxon>Bacilli</taxon>
        <taxon>Bacillales</taxon>
        <taxon>Paenibacillaceae</taxon>
        <taxon>Paenibacillus</taxon>
    </lineage>
</organism>
<dbReference type="InterPro" id="IPR025827">
    <property type="entry name" value="Zn_ribbon_recom_dom"/>
</dbReference>
<accession>A0ABT8VL58</accession>
<feature type="domain" description="Recombinase" evidence="3">
    <location>
        <begin position="157"/>
        <end position="300"/>
    </location>
</feature>
<dbReference type="Pfam" id="PF07508">
    <property type="entry name" value="Recombinase"/>
    <property type="match status" value="1"/>
</dbReference>
<dbReference type="InterPro" id="IPR011109">
    <property type="entry name" value="DNA_bind_recombinase_dom"/>
</dbReference>
<evidence type="ECO:0000313" key="5">
    <source>
        <dbReference type="Proteomes" id="UP001168883"/>
    </source>
</evidence>
<reference evidence="4" key="1">
    <citation type="submission" date="2023-07" db="EMBL/GenBank/DDBJ databases">
        <authorList>
            <person name="Aktuganov G."/>
            <person name="Boyko T."/>
            <person name="Delegan Y."/>
            <person name="Galimzianova N."/>
            <person name="Gilvanova E."/>
            <person name="Korobov V."/>
            <person name="Kuzmina L."/>
            <person name="Melentiev A."/>
            <person name="Milman P."/>
            <person name="Ryabova A."/>
            <person name="Stupak E."/>
            <person name="Yasakov T."/>
            <person name="Zharikova N."/>
            <person name="Zhurenko E."/>
        </authorList>
    </citation>
    <scope>NUCLEOTIDE SEQUENCE</scope>
    <source>
        <strain evidence="4">IB-739</strain>
    </source>
</reference>
<dbReference type="Pfam" id="PF00239">
    <property type="entry name" value="Resolvase"/>
    <property type="match status" value="1"/>
</dbReference>
<dbReference type="SUPFAM" id="SSF53041">
    <property type="entry name" value="Resolvase-like"/>
    <property type="match status" value="1"/>
</dbReference>
<sequence>MSLTPSYSRISRDEDKKNYDTILAQNSINENYAKTKFDVEIVDYYIDDNFSGYTLERPDFNRLKRDIETGRINTIIVKDLSRIGRHNAHTLIFFEEMKKKGIRIIAVTDAYDSFIDDDDLIGIKTWYNEMYVKDISKKTKNNIATKMEVGKYVSAVPFGYKRHPIKKHIILIDENCAWVVKKIFKLYLEGHGYRSIAATLTEAGDPTPSVILKRQKEEEGKVYKKNVTYEWSQKMVMIILHNDFYIGVLRQGKYKTIEINGQSVETSDEEQHIFINNHDAIISEEDFALAQKITQKRSASNYRGSGKKHQNLFSGFMYCADCGSYMTALNKSGKNKSYICGTYNRRGKKFCSTHYVLDSKLIIGLKEHLSKVRAKLYETIIKMKTNVDESINSHENFDFTIRRLEKELKITGDELKVLYSQKIKDIAKNPDMEEFVTETYGELEKDKQQKLQSIKLQLDELYKLKGQEGKIEKDAKTALQVFDDILMKEQIEKRDLELIVEKIVIDIEGIPTFYLKGDIDFILNGSPDPTNPNGGGPLESQGTLSLPKRGLMASRAWAPP</sequence>
<dbReference type="EMBL" id="JAUMKJ010000076">
    <property type="protein sequence ID" value="MDO3681719.1"/>
    <property type="molecule type" value="Genomic_DNA"/>
</dbReference>
<feature type="region of interest" description="Disordered" evidence="1">
    <location>
        <begin position="526"/>
        <end position="560"/>
    </location>
</feature>
<evidence type="ECO:0000313" key="4">
    <source>
        <dbReference type="EMBL" id="MDO3681719.1"/>
    </source>
</evidence>
<gene>
    <name evidence="4" type="ORF">Q3C12_32505</name>
</gene>
<evidence type="ECO:0000259" key="3">
    <source>
        <dbReference type="PROSITE" id="PS51737"/>
    </source>
</evidence>
<dbReference type="Pfam" id="PF13408">
    <property type="entry name" value="Zn_ribbon_recom"/>
    <property type="match status" value="1"/>
</dbReference>
<name>A0ABT8VL58_9BACL</name>
<dbReference type="RefSeq" id="WP_302881345.1">
    <property type="nucleotide sequence ID" value="NZ_JBCMGR010000013.1"/>
</dbReference>
<dbReference type="PANTHER" id="PTHR30461:SF23">
    <property type="entry name" value="DNA RECOMBINASE-RELATED"/>
    <property type="match status" value="1"/>
</dbReference>
<proteinExistence type="predicted"/>
<dbReference type="InterPro" id="IPR050639">
    <property type="entry name" value="SSR_resolvase"/>
</dbReference>
<keyword evidence="5" id="KW-1185">Reference proteome</keyword>
<feature type="domain" description="Resolvase/invertase-type recombinase catalytic" evidence="2">
    <location>
        <begin position="3"/>
        <end position="150"/>
    </location>
</feature>
<dbReference type="Gene3D" id="3.90.1750.20">
    <property type="entry name" value="Putative Large Serine Recombinase, Chain B, Domain 2"/>
    <property type="match status" value="1"/>
</dbReference>